<dbReference type="OrthoDB" id="5623169at2"/>
<dbReference type="HOGENOM" id="CLU_000445_11_28_6"/>
<feature type="compositionally biased region" description="Basic and acidic residues" evidence="3">
    <location>
        <begin position="1"/>
        <end position="18"/>
    </location>
</feature>
<dbReference type="Pfam" id="PF00990">
    <property type="entry name" value="GGDEF"/>
    <property type="match status" value="1"/>
</dbReference>
<dbReference type="InterPro" id="IPR000700">
    <property type="entry name" value="PAS-assoc_C"/>
</dbReference>
<protein>
    <submittedName>
        <fullName evidence="8">Diguanylate cyclase (GGDEF) domain-containing protein</fullName>
    </submittedName>
</protein>
<dbReference type="InterPro" id="IPR011006">
    <property type="entry name" value="CheY-like_superfamily"/>
</dbReference>
<feature type="domain" description="Response regulatory" evidence="4">
    <location>
        <begin position="42"/>
        <end position="158"/>
    </location>
</feature>
<dbReference type="eggNOG" id="COG5001">
    <property type="taxonomic scope" value="Bacteria"/>
</dbReference>
<dbReference type="SUPFAM" id="SSF55785">
    <property type="entry name" value="PYP-like sensor domain (PAS domain)"/>
    <property type="match status" value="1"/>
</dbReference>
<dbReference type="Gene3D" id="3.40.50.2300">
    <property type="match status" value="1"/>
</dbReference>
<dbReference type="AlphaFoldDB" id="H8Z385"/>
<dbReference type="PANTHER" id="PTHR44757">
    <property type="entry name" value="DIGUANYLATE CYCLASE DGCP"/>
    <property type="match status" value="1"/>
</dbReference>
<evidence type="ECO:0000256" key="1">
    <source>
        <dbReference type="ARBA" id="ARBA00001946"/>
    </source>
</evidence>
<dbReference type="NCBIfam" id="TIGR00254">
    <property type="entry name" value="GGDEF"/>
    <property type="match status" value="1"/>
</dbReference>
<dbReference type="CDD" id="cd00130">
    <property type="entry name" value="PAS"/>
    <property type="match status" value="1"/>
</dbReference>
<dbReference type="PROSITE" id="PS50112">
    <property type="entry name" value="PAS"/>
    <property type="match status" value="1"/>
</dbReference>
<dbReference type="SMART" id="SM00448">
    <property type="entry name" value="REC"/>
    <property type="match status" value="1"/>
</dbReference>
<dbReference type="GO" id="GO:0003824">
    <property type="term" value="F:catalytic activity"/>
    <property type="evidence" value="ECO:0007669"/>
    <property type="project" value="UniProtKB-ARBA"/>
</dbReference>
<evidence type="ECO:0000259" key="4">
    <source>
        <dbReference type="PROSITE" id="PS50110"/>
    </source>
</evidence>
<dbReference type="PROSITE" id="PS50110">
    <property type="entry name" value="RESPONSE_REGULATORY"/>
    <property type="match status" value="1"/>
</dbReference>
<evidence type="ECO:0000313" key="8">
    <source>
        <dbReference type="EMBL" id="EIC21793.1"/>
    </source>
</evidence>
<feature type="modified residue" description="4-aspartylphosphate" evidence="2">
    <location>
        <position position="91"/>
    </location>
</feature>
<dbReference type="STRING" id="631362.Thi970DRAFT_02025"/>
<feature type="domain" description="PAS" evidence="5">
    <location>
        <begin position="170"/>
        <end position="242"/>
    </location>
</feature>
<feature type="domain" description="PAC" evidence="6">
    <location>
        <begin position="245"/>
        <end position="297"/>
    </location>
</feature>
<feature type="region of interest" description="Disordered" evidence="3">
    <location>
        <begin position="1"/>
        <end position="34"/>
    </location>
</feature>
<dbReference type="SMART" id="SM00267">
    <property type="entry name" value="GGDEF"/>
    <property type="match status" value="1"/>
</dbReference>
<evidence type="ECO:0000313" key="9">
    <source>
        <dbReference type="Proteomes" id="UP000002964"/>
    </source>
</evidence>
<dbReference type="Gene3D" id="3.30.450.20">
    <property type="entry name" value="PAS domain"/>
    <property type="match status" value="1"/>
</dbReference>
<proteinExistence type="predicted"/>
<dbReference type="Pfam" id="PF08447">
    <property type="entry name" value="PAS_3"/>
    <property type="match status" value="1"/>
</dbReference>
<dbReference type="InterPro" id="IPR000014">
    <property type="entry name" value="PAS"/>
</dbReference>
<keyword evidence="2" id="KW-0597">Phosphoprotein</keyword>
<evidence type="ECO:0000259" key="7">
    <source>
        <dbReference type="PROSITE" id="PS50887"/>
    </source>
</evidence>
<dbReference type="eggNOG" id="COG3437">
    <property type="taxonomic scope" value="Bacteria"/>
</dbReference>
<dbReference type="InterPro" id="IPR035965">
    <property type="entry name" value="PAS-like_dom_sf"/>
</dbReference>
<evidence type="ECO:0000256" key="2">
    <source>
        <dbReference type="PROSITE-ProRule" id="PRU00169"/>
    </source>
</evidence>
<dbReference type="CDD" id="cd01949">
    <property type="entry name" value="GGDEF"/>
    <property type="match status" value="1"/>
</dbReference>
<reference evidence="9" key="1">
    <citation type="submission" date="2011-06" db="EMBL/GenBank/DDBJ databases">
        <authorList>
            <consortium name="US DOE Joint Genome Institute (JGI-PGF)"/>
            <person name="Lucas S."/>
            <person name="Han J."/>
            <person name="Lapidus A."/>
            <person name="Cheng J.-F."/>
            <person name="Goodwin L."/>
            <person name="Pitluck S."/>
            <person name="Peters L."/>
            <person name="Land M.L."/>
            <person name="Hauser L."/>
            <person name="Vogl K."/>
            <person name="Liu Z."/>
            <person name="Overmann J."/>
            <person name="Frigaard N.-U."/>
            <person name="Bryant D.A."/>
            <person name="Woyke T.J."/>
        </authorList>
    </citation>
    <scope>NUCLEOTIDE SEQUENCE [LARGE SCALE GENOMIC DNA]</scope>
    <source>
        <strain evidence="9">970</strain>
    </source>
</reference>
<gene>
    <name evidence="8" type="ORF">Thi970DRAFT_02025</name>
</gene>
<dbReference type="SUPFAM" id="SSF55073">
    <property type="entry name" value="Nucleotide cyclase"/>
    <property type="match status" value="1"/>
</dbReference>
<reference evidence="8 9" key="2">
    <citation type="submission" date="2011-11" db="EMBL/GenBank/DDBJ databases">
        <authorList>
            <consortium name="US DOE Joint Genome Institute"/>
            <person name="Lucas S."/>
            <person name="Han J."/>
            <person name="Lapidus A."/>
            <person name="Cheng J.-F."/>
            <person name="Goodwin L."/>
            <person name="Pitluck S."/>
            <person name="Peters L."/>
            <person name="Ovchinnikova G."/>
            <person name="Zhang X."/>
            <person name="Detter J.C."/>
            <person name="Han C."/>
            <person name="Tapia R."/>
            <person name="Land M."/>
            <person name="Hauser L."/>
            <person name="Kyrpides N."/>
            <person name="Ivanova N."/>
            <person name="Pagani I."/>
            <person name="Vogl K."/>
            <person name="Liu Z."/>
            <person name="Overmann J."/>
            <person name="Frigaard N.-U."/>
            <person name="Bryant D."/>
            <person name="Woyke T."/>
        </authorList>
    </citation>
    <scope>NUCLEOTIDE SEQUENCE [LARGE SCALE GENOMIC DNA]</scope>
    <source>
        <strain evidence="8 9">970</strain>
    </source>
</reference>
<dbReference type="PROSITE" id="PS50113">
    <property type="entry name" value="PAC"/>
    <property type="match status" value="1"/>
</dbReference>
<feature type="domain" description="GGDEF" evidence="7">
    <location>
        <begin position="329"/>
        <end position="463"/>
    </location>
</feature>
<dbReference type="InterPro" id="IPR000160">
    <property type="entry name" value="GGDEF_dom"/>
</dbReference>
<evidence type="ECO:0000259" key="6">
    <source>
        <dbReference type="PROSITE" id="PS50113"/>
    </source>
</evidence>
<dbReference type="Proteomes" id="UP000002964">
    <property type="component" value="Unassembled WGS sequence"/>
</dbReference>
<dbReference type="GO" id="GO:0000160">
    <property type="term" value="P:phosphorelay signal transduction system"/>
    <property type="evidence" value="ECO:0007669"/>
    <property type="project" value="InterPro"/>
</dbReference>
<dbReference type="InterPro" id="IPR029787">
    <property type="entry name" value="Nucleotide_cyclase"/>
</dbReference>
<dbReference type="Pfam" id="PF00072">
    <property type="entry name" value="Response_reg"/>
    <property type="match status" value="1"/>
</dbReference>
<dbReference type="Gene3D" id="3.30.70.270">
    <property type="match status" value="1"/>
</dbReference>
<name>H8Z385_9GAMM</name>
<sequence>MNDSCHSESDQRQSDQSKSDQSIGGLTESGLTESGAGDGRPLILIVDDQPVNLQLLAEVLDRQFHVMAATNGADALALARRAPYPDLILLDVMMPEMDGYAVCAALKRDPLTAMIPVIFITARNDAPSETRALAQGAVDFISKPINPTLVRMRVRLQLRLRQREHALRESKERLEIALEAAAMGIWTYDIDSGRLRWTTRQAALLGLVDECREGPLGAIKHRIDPRDRRACLANLRRTLRTGEPFDQTYRVIWPNGHRHWLHSLGKLTYDERGAGCRLVGTSRDICAVKAQQEQLETLAHRDNLTGLANRLQLHERLCHAMAAADRSGQRLVLVYLDLDGFKPINDAHGHKVGDQFLVALAHRLQATIREVDTLARLGGDEFAAVLVDLTDDNDCRTLLERLLAAAAEPVMIDRLSLCVSASIGVTFYPQAACIDADALLHQADMAMYQAKQAGKNSYRIFSEHPGTEGHTG</sequence>
<dbReference type="InterPro" id="IPR052155">
    <property type="entry name" value="Biofilm_reg_signaling"/>
</dbReference>
<accession>H8Z385</accession>
<dbReference type="PANTHER" id="PTHR44757:SF2">
    <property type="entry name" value="BIOFILM ARCHITECTURE MAINTENANCE PROTEIN MBAA"/>
    <property type="match status" value="1"/>
</dbReference>
<keyword evidence="9" id="KW-1185">Reference proteome</keyword>
<organism evidence="8 9">
    <name type="scientific">Thiorhodovibrio frisius</name>
    <dbReference type="NCBI Taxonomy" id="631362"/>
    <lineage>
        <taxon>Bacteria</taxon>
        <taxon>Pseudomonadati</taxon>
        <taxon>Pseudomonadota</taxon>
        <taxon>Gammaproteobacteria</taxon>
        <taxon>Chromatiales</taxon>
        <taxon>Chromatiaceae</taxon>
        <taxon>Thiorhodovibrio</taxon>
    </lineage>
</organism>
<dbReference type="InterPro" id="IPR043128">
    <property type="entry name" value="Rev_trsase/Diguanyl_cyclase"/>
</dbReference>
<comment type="cofactor">
    <cofactor evidence="1">
        <name>Mg(2+)</name>
        <dbReference type="ChEBI" id="CHEBI:18420"/>
    </cofactor>
</comment>
<evidence type="ECO:0000256" key="3">
    <source>
        <dbReference type="SAM" id="MobiDB-lite"/>
    </source>
</evidence>
<dbReference type="FunFam" id="3.30.70.270:FF:000001">
    <property type="entry name" value="Diguanylate cyclase domain protein"/>
    <property type="match status" value="1"/>
</dbReference>
<evidence type="ECO:0000259" key="5">
    <source>
        <dbReference type="PROSITE" id="PS50112"/>
    </source>
</evidence>
<dbReference type="EMBL" id="JH603169">
    <property type="protein sequence ID" value="EIC21793.1"/>
    <property type="molecule type" value="Genomic_DNA"/>
</dbReference>
<dbReference type="InterPro" id="IPR001789">
    <property type="entry name" value="Sig_transdc_resp-reg_receiver"/>
</dbReference>
<dbReference type="PROSITE" id="PS50887">
    <property type="entry name" value="GGDEF"/>
    <property type="match status" value="1"/>
</dbReference>
<dbReference type="SUPFAM" id="SSF52172">
    <property type="entry name" value="CheY-like"/>
    <property type="match status" value="1"/>
</dbReference>
<dbReference type="InterPro" id="IPR013655">
    <property type="entry name" value="PAS_fold_3"/>
</dbReference>